<proteinExistence type="predicted"/>
<dbReference type="InterPro" id="IPR036291">
    <property type="entry name" value="NAD(P)-bd_dom_sf"/>
</dbReference>
<dbReference type="GO" id="GO:0005829">
    <property type="term" value="C:cytosol"/>
    <property type="evidence" value="ECO:0007669"/>
    <property type="project" value="TreeGrafter"/>
</dbReference>
<dbReference type="PANTHER" id="PTHR21089">
    <property type="entry name" value="SHIKIMATE DEHYDROGENASE"/>
    <property type="match status" value="1"/>
</dbReference>
<comment type="caution">
    <text evidence="4">The sequence shown here is derived from an EMBL/GenBank/DDBJ whole genome shotgun (WGS) entry which is preliminary data.</text>
</comment>
<keyword evidence="2" id="KW-0028">Amino-acid biosynthesis</keyword>
<dbReference type="Gene3D" id="3.40.50.10860">
    <property type="entry name" value="Leucine Dehydrogenase, chain A, domain 1"/>
    <property type="match status" value="2"/>
</dbReference>
<dbReference type="Pfam" id="PF08501">
    <property type="entry name" value="Shikimate_dh_N"/>
    <property type="match status" value="1"/>
</dbReference>
<dbReference type="GO" id="GO:0009423">
    <property type="term" value="P:chorismate biosynthetic process"/>
    <property type="evidence" value="ECO:0007669"/>
    <property type="project" value="TreeGrafter"/>
</dbReference>
<keyword evidence="2" id="KW-0057">Aromatic amino acid biosynthesis</keyword>
<dbReference type="InterPro" id="IPR013708">
    <property type="entry name" value="Shikimate_DH-bd_N"/>
</dbReference>
<sequence>MSVPGDEPTRLAVLGSPIGHSQSPLLHAAAYRELGLSTWQYERVEVTEATLADFIQSRDASWRGLSLTMPLKRAIVPLVDAVDDVVVLTGAANTVRLWPDRTRSAYNTDVAGIVAALTEAGVARIKRGLIIGAGATAASALVALARMGARHVTVLVRRPGAEGGLIELGRRVGVDVSGRPISALGERSGFAESAVPGGLEGAALGGFVEGAVPGDSCASGGEVWMPPPPPEVVISTVPGDAQLGVIPHPHLVTAATLLDVTYAPWPTPLAAQWQAGGGEIVPGRAMLLHQAVAQVRIFLHGDAGVSLPGEARVLAAMRHAVT</sequence>
<dbReference type="InterPro" id="IPR046346">
    <property type="entry name" value="Aminoacid_DH-like_N_sf"/>
</dbReference>
<dbReference type="AlphaFoldDB" id="A0A2A6FU51"/>
<dbReference type="GO" id="GO:0009073">
    <property type="term" value="P:aromatic amino acid family biosynthetic process"/>
    <property type="evidence" value="ECO:0007669"/>
    <property type="project" value="UniProtKB-KW"/>
</dbReference>
<dbReference type="SUPFAM" id="SSF53223">
    <property type="entry name" value="Aminoacid dehydrogenase-like, N-terminal domain"/>
    <property type="match status" value="1"/>
</dbReference>
<evidence type="ECO:0000256" key="2">
    <source>
        <dbReference type="ARBA" id="ARBA00023141"/>
    </source>
</evidence>
<evidence type="ECO:0000259" key="3">
    <source>
        <dbReference type="Pfam" id="PF08501"/>
    </source>
</evidence>
<organism evidence="4 5">
    <name type="scientific">Candidatus Lumbricidiphila eiseniae</name>
    <dbReference type="NCBI Taxonomy" id="1969409"/>
    <lineage>
        <taxon>Bacteria</taxon>
        <taxon>Bacillati</taxon>
        <taxon>Actinomycetota</taxon>
        <taxon>Actinomycetes</taxon>
        <taxon>Micrococcales</taxon>
        <taxon>Microbacteriaceae</taxon>
        <taxon>Candidatus Lumbricidiphila</taxon>
    </lineage>
</organism>
<dbReference type="EMBL" id="NAEP01000023">
    <property type="protein sequence ID" value="PDQ36187.1"/>
    <property type="molecule type" value="Genomic_DNA"/>
</dbReference>
<dbReference type="Gene3D" id="3.40.50.720">
    <property type="entry name" value="NAD(P)-binding Rossmann-like Domain"/>
    <property type="match status" value="2"/>
</dbReference>
<dbReference type="SUPFAM" id="SSF51735">
    <property type="entry name" value="NAD(P)-binding Rossmann-fold domains"/>
    <property type="match status" value="1"/>
</dbReference>
<evidence type="ECO:0000313" key="4">
    <source>
        <dbReference type="EMBL" id="PDQ36187.1"/>
    </source>
</evidence>
<dbReference type="GO" id="GO:0050661">
    <property type="term" value="F:NADP binding"/>
    <property type="evidence" value="ECO:0007669"/>
    <property type="project" value="TreeGrafter"/>
</dbReference>
<protein>
    <recommendedName>
        <fullName evidence="3">Shikimate dehydrogenase substrate binding N-terminal domain-containing protein</fullName>
    </recommendedName>
</protein>
<name>A0A2A6FU51_9MICO</name>
<dbReference type="Proteomes" id="UP000219994">
    <property type="component" value="Unassembled WGS sequence"/>
</dbReference>
<reference evidence="5" key="1">
    <citation type="submission" date="2017-03" db="EMBL/GenBank/DDBJ databases">
        <authorList>
            <person name="Lund M.B."/>
        </authorList>
    </citation>
    <scope>NUCLEOTIDE SEQUENCE [LARGE SCALE GENOMIC DNA]</scope>
</reference>
<dbReference type="GO" id="GO:0004764">
    <property type="term" value="F:shikimate 3-dehydrogenase (NADP+) activity"/>
    <property type="evidence" value="ECO:0007669"/>
    <property type="project" value="InterPro"/>
</dbReference>
<comment type="pathway">
    <text evidence="1">Metabolic intermediate biosynthesis; chorismate biosynthesis; chorismate from D-erythrose 4-phosphate and phosphoenolpyruvate: step 4/7.</text>
</comment>
<dbReference type="GO" id="GO:0019632">
    <property type="term" value="P:shikimate metabolic process"/>
    <property type="evidence" value="ECO:0007669"/>
    <property type="project" value="TreeGrafter"/>
</dbReference>
<evidence type="ECO:0000313" key="5">
    <source>
        <dbReference type="Proteomes" id="UP000219994"/>
    </source>
</evidence>
<dbReference type="InterPro" id="IPR022893">
    <property type="entry name" value="Shikimate_DH_fam"/>
</dbReference>
<gene>
    <name evidence="4" type="ORF">B5766_03050</name>
</gene>
<feature type="domain" description="Shikimate dehydrogenase substrate binding N-terminal" evidence="3">
    <location>
        <begin position="13"/>
        <end position="95"/>
    </location>
</feature>
<accession>A0A2A6FU51</accession>
<dbReference type="PANTHER" id="PTHR21089:SF1">
    <property type="entry name" value="BIFUNCTIONAL 3-DEHYDROQUINATE DEHYDRATASE_SHIKIMATE DEHYDROGENASE, CHLOROPLASTIC"/>
    <property type="match status" value="1"/>
</dbReference>
<evidence type="ECO:0000256" key="1">
    <source>
        <dbReference type="ARBA" id="ARBA00004871"/>
    </source>
</evidence>